<dbReference type="SUPFAM" id="SSF56601">
    <property type="entry name" value="beta-lactamase/transpeptidase-like"/>
    <property type="match status" value="1"/>
</dbReference>
<dbReference type="GO" id="GO:0016787">
    <property type="term" value="F:hydrolase activity"/>
    <property type="evidence" value="ECO:0007669"/>
    <property type="project" value="UniProtKB-KW"/>
</dbReference>
<accession>A0A2A5B7I4</accession>
<reference evidence="3" key="1">
    <citation type="submission" date="2017-08" db="EMBL/GenBank/DDBJ databases">
        <title>A dynamic microbial community with high functional redundancy inhabits the cold, oxic subseafloor aquifer.</title>
        <authorList>
            <person name="Tully B.J."/>
            <person name="Wheat C.G."/>
            <person name="Glazer B.T."/>
            <person name="Huber J.A."/>
        </authorList>
    </citation>
    <scope>NUCLEOTIDE SEQUENCE [LARGE SCALE GENOMIC DNA]</scope>
</reference>
<dbReference type="InterPro" id="IPR012338">
    <property type="entry name" value="Beta-lactam/transpept-like"/>
</dbReference>
<evidence type="ECO:0000313" key="3">
    <source>
        <dbReference type="Proteomes" id="UP000218327"/>
    </source>
</evidence>
<dbReference type="InterPro" id="IPR001466">
    <property type="entry name" value="Beta-lactam-related"/>
</dbReference>
<keyword evidence="2" id="KW-0378">Hydrolase</keyword>
<dbReference type="PANTHER" id="PTHR43283">
    <property type="entry name" value="BETA-LACTAMASE-RELATED"/>
    <property type="match status" value="1"/>
</dbReference>
<evidence type="ECO:0000313" key="2">
    <source>
        <dbReference type="EMBL" id="PCJ27068.1"/>
    </source>
</evidence>
<dbReference type="PANTHER" id="PTHR43283:SF7">
    <property type="entry name" value="BETA-LACTAMASE-RELATED DOMAIN-CONTAINING PROTEIN"/>
    <property type="match status" value="1"/>
</dbReference>
<proteinExistence type="predicted"/>
<sequence length="454" mass="50516">MFIVSKKMKKILAGLIVLPVVLIGSLSLFGFPPAYLFSATDVATGIGAKLLCSSRYVSLFSQEQAFDDLVQYSSILQQLEVEYDEANKSVTTSLFGLSEKTARYLPGIGCAVEYAGYEQRSELKTQQVALSSLAWPKGNNIGLQNERLSNVLRQQVQQDNELGLNTRALLVAHNGRVIAEAYAQGADASTPLLGWSMAKSLNSIMLGRLEYEGRLDLNETPGFEQWSEDERSQIRVTDMLTMTDGLGFSEEYNPGDDATAMLFTVPSSSDYVMEKAALREPRSHFNYSSGTANLLSRLYQETLGDSQDSYDEYMRAIYRPLGFQNAIFEVDASGVFVGSSYLYASARDWARMGQLMLDDGIINGERIVTSGWIRRATSPNESTNQKAYGYQWWLNRGNENLRWSDIPEDAFAAQGNRQQYVMIVPSLELVIVRLGWTAGSYPVNDRFSAIAQSL</sequence>
<dbReference type="Proteomes" id="UP000218327">
    <property type="component" value="Unassembled WGS sequence"/>
</dbReference>
<name>A0A2A5B7I4_9GAMM</name>
<dbReference type="EMBL" id="NVVJ01000008">
    <property type="protein sequence ID" value="PCJ27068.1"/>
    <property type="molecule type" value="Genomic_DNA"/>
</dbReference>
<organism evidence="2 3">
    <name type="scientific">SAR86 cluster bacterium</name>
    <dbReference type="NCBI Taxonomy" id="2030880"/>
    <lineage>
        <taxon>Bacteria</taxon>
        <taxon>Pseudomonadati</taxon>
        <taxon>Pseudomonadota</taxon>
        <taxon>Gammaproteobacteria</taxon>
        <taxon>SAR86 cluster</taxon>
    </lineage>
</organism>
<dbReference type="Pfam" id="PF00144">
    <property type="entry name" value="Beta-lactamase"/>
    <property type="match status" value="1"/>
</dbReference>
<evidence type="ECO:0000259" key="1">
    <source>
        <dbReference type="Pfam" id="PF00144"/>
    </source>
</evidence>
<dbReference type="Gene3D" id="3.40.710.10">
    <property type="entry name" value="DD-peptidase/beta-lactamase superfamily"/>
    <property type="match status" value="1"/>
</dbReference>
<dbReference type="AlphaFoldDB" id="A0A2A5B7I4"/>
<protein>
    <submittedName>
        <fullName evidence="2">Serine hydrolase</fullName>
    </submittedName>
</protein>
<comment type="caution">
    <text evidence="2">The sequence shown here is derived from an EMBL/GenBank/DDBJ whole genome shotgun (WGS) entry which is preliminary data.</text>
</comment>
<gene>
    <name evidence="2" type="ORF">COA96_03905</name>
</gene>
<feature type="domain" description="Beta-lactamase-related" evidence="1">
    <location>
        <begin position="162"/>
        <end position="434"/>
    </location>
</feature>
<dbReference type="InterPro" id="IPR050789">
    <property type="entry name" value="Diverse_Enzym_Activities"/>
</dbReference>